<dbReference type="CDD" id="cd04369">
    <property type="entry name" value="Bromodomain"/>
    <property type="match status" value="1"/>
</dbReference>
<dbReference type="PROSITE" id="PS50014">
    <property type="entry name" value="BROMODOMAIN_2"/>
    <property type="match status" value="1"/>
</dbReference>
<feature type="region of interest" description="Disordered" evidence="4">
    <location>
        <begin position="527"/>
        <end position="579"/>
    </location>
</feature>
<keyword evidence="3" id="KW-0175">Coiled coil</keyword>
<feature type="region of interest" description="Disordered" evidence="4">
    <location>
        <begin position="346"/>
        <end position="418"/>
    </location>
</feature>
<dbReference type="InterPro" id="IPR036427">
    <property type="entry name" value="Bromodomain-like_sf"/>
</dbReference>
<gene>
    <name evidence="6" type="ORF">ASTO00021_LOCUS11303</name>
</gene>
<feature type="domain" description="Bromo" evidence="5">
    <location>
        <begin position="452"/>
        <end position="502"/>
    </location>
</feature>
<dbReference type="SUPFAM" id="SSF47370">
    <property type="entry name" value="Bromodomain"/>
    <property type="match status" value="1"/>
</dbReference>
<sequence>MDTITKTGYGGTDKDLRSITLSTGMDVLRKYFKTFHAHKFKLLKRWDVITLVRILVQLGYINDKDLSKYNRNLPKPSDAIEEENKRYQEKLDIRFDEQQRALSSTAAPKLLRLDSDKPLSKSMEVDDSSDDDDDDLLGLEQVASTTTNAISISAIKNKNKVVGDSDDSDSDDLDDLADLVKNKDATVTKAVADPAKPRIIRRNPNHEPAKILKRTVLEMQPNGKLRVRVMFIKTRSEITKYRNKRMIRDPNRLSAKTADAEAAKLKKKREKEKKLLEEGRKRFIWYKENIQKYGKDWPMTQGGGNTKTRCSRCRLPGHTASSRAKCPLYYSRHEAVKVSQNPLKLSINRKKLPSSNASSPVKKTKRELMKEKREKERQEKLAKRKKKRRSGSFDDEIYSKPTKRSDRAERGSRSRGPTYELNTKLKEIWKTLFATDDAKWFRQKVHRNVVGYYDIIKNPTDLGKIKKQIETMKYKSATSFLDDLRLMLDNAVEFNGANHPIALSAEQLLNMATEAVAVEQDEYDKLEEEVEASRASHRQQLGKKSKTKGASDQAKKKARGRTESFVSQPSASSPAAEAQLSAPIPAPMATDVYESNFTLGFMDDMDTTPALEMENAVIDETEAQNAVATFFDMSDGEEEFQGTTAATGTDANANNVTSTDGTAGQQEAPADDDLEGLDLEDLGEGIVEEEEEEEEFIL</sequence>
<feature type="compositionally biased region" description="Basic residues" evidence="4">
    <location>
        <begin position="535"/>
        <end position="547"/>
    </location>
</feature>
<feature type="region of interest" description="Disordered" evidence="4">
    <location>
        <begin position="638"/>
        <end position="677"/>
    </location>
</feature>
<protein>
    <recommendedName>
        <fullName evidence="5">Bromo domain-containing protein</fullName>
    </recommendedName>
</protein>
<evidence type="ECO:0000259" key="5">
    <source>
        <dbReference type="PROSITE" id="PS50014"/>
    </source>
</evidence>
<feature type="compositionally biased region" description="Basic and acidic residues" evidence="4">
    <location>
        <begin position="366"/>
        <end position="381"/>
    </location>
</feature>
<dbReference type="Pfam" id="PF00439">
    <property type="entry name" value="Bromodomain"/>
    <property type="match status" value="1"/>
</dbReference>
<evidence type="ECO:0000256" key="2">
    <source>
        <dbReference type="PROSITE-ProRule" id="PRU00035"/>
    </source>
</evidence>
<dbReference type="GO" id="GO:0051123">
    <property type="term" value="P:RNA polymerase II preinitiation complex assembly"/>
    <property type="evidence" value="ECO:0007669"/>
    <property type="project" value="TreeGrafter"/>
</dbReference>
<keyword evidence="1 2" id="KW-0103">Bromodomain</keyword>
<feature type="compositionally biased region" description="Low complexity" evidence="4">
    <location>
        <begin position="642"/>
        <end position="655"/>
    </location>
</feature>
<dbReference type="PANTHER" id="PTHR13900">
    <property type="entry name" value="TRANSCRIPTION INITIATION FACTOR TFIID"/>
    <property type="match status" value="1"/>
</dbReference>
<evidence type="ECO:0000256" key="4">
    <source>
        <dbReference type="SAM" id="MobiDB-lite"/>
    </source>
</evidence>
<feature type="compositionally biased region" description="Polar residues" evidence="4">
    <location>
        <begin position="656"/>
        <end position="665"/>
    </location>
</feature>
<reference evidence="6" key="1">
    <citation type="submission" date="2021-01" db="EMBL/GenBank/DDBJ databases">
        <authorList>
            <person name="Corre E."/>
            <person name="Pelletier E."/>
            <person name="Niang G."/>
            <person name="Scheremetjew M."/>
            <person name="Finn R."/>
            <person name="Kale V."/>
            <person name="Holt S."/>
            <person name="Cochrane G."/>
            <person name="Meng A."/>
            <person name="Brown T."/>
            <person name="Cohen L."/>
        </authorList>
    </citation>
    <scope>NUCLEOTIDE SEQUENCE</scope>
    <source>
        <strain evidence="6">GSBS06</strain>
    </source>
</reference>
<feature type="region of interest" description="Disordered" evidence="4">
    <location>
        <begin position="117"/>
        <end position="136"/>
    </location>
</feature>
<dbReference type="PRINTS" id="PR00503">
    <property type="entry name" value="BROMODOMAIN"/>
</dbReference>
<dbReference type="GO" id="GO:0004402">
    <property type="term" value="F:histone acetyltransferase activity"/>
    <property type="evidence" value="ECO:0007669"/>
    <property type="project" value="InterPro"/>
</dbReference>
<feature type="compositionally biased region" description="Basic and acidic residues" evidence="4">
    <location>
        <begin position="403"/>
        <end position="412"/>
    </location>
</feature>
<evidence type="ECO:0000313" key="6">
    <source>
        <dbReference type="EMBL" id="CAE0441162.1"/>
    </source>
</evidence>
<feature type="coiled-coil region" evidence="3">
    <location>
        <begin position="255"/>
        <end position="282"/>
    </location>
</feature>
<feature type="compositionally biased region" description="Acidic residues" evidence="4">
    <location>
        <begin position="125"/>
        <end position="136"/>
    </location>
</feature>
<dbReference type="SMART" id="SM00297">
    <property type="entry name" value="BROMO"/>
    <property type="match status" value="1"/>
</dbReference>
<evidence type="ECO:0000256" key="3">
    <source>
        <dbReference type="SAM" id="Coils"/>
    </source>
</evidence>
<dbReference type="PANTHER" id="PTHR13900:SF0">
    <property type="entry name" value="TRANSCRIPTION INITIATION FACTOR TFIID SUBUNIT 1"/>
    <property type="match status" value="1"/>
</dbReference>
<evidence type="ECO:0000256" key="1">
    <source>
        <dbReference type="ARBA" id="ARBA00023117"/>
    </source>
</evidence>
<dbReference type="EMBL" id="HBIN01014900">
    <property type="protein sequence ID" value="CAE0441162.1"/>
    <property type="molecule type" value="Transcribed_RNA"/>
</dbReference>
<organism evidence="6">
    <name type="scientific">Aplanochytrium stocchinoi</name>
    <dbReference type="NCBI Taxonomy" id="215587"/>
    <lineage>
        <taxon>Eukaryota</taxon>
        <taxon>Sar</taxon>
        <taxon>Stramenopiles</taxon>
        <taxon>Bigyra</taxon>
        <taxon>Labyrinthulomycetes</taxon>
        <taxon>Thraustochytrida</taxon>
        <taxon>Thraustochytriidae</taxon>
        <taxon>Aplanochytrium</taxon>
    </lineage>
</organism>
<feature type="compositionally biased region" description="Low complexity" evidence="4">
    <location>
        <begin position="567"/>
        <end position="579"/>
    </location>
</feature>
<dbReference type="Gene3D" id="1.20.920.10">
    <property type="entry name" value="Bromodomain-like"/>
    <property type="match status" value="1"/>
</dbReference>
<accession>A0A7S3PJE5</accession>
<dbReference type="InterPro" id="IPR040240">
    <property type="entry name" value="TAF1"/>
</dbReference>
<name>A0A7S3PJE5_9STRA</name>
<dbReference type="AlphaFoldDB" id="A0A7S3PJE5"/>
<dbReference type="GO" id="GO:0005669">
    <property type="term" value="C:transcription factor TFIID complex"/>
    <property type="evidence" value="ECO:0007669"/>
    <property type="project" value="InterPro"/>
</dbReference>
<proteinExistence type="predicted"/>
<dbReference type="GO" id="GO:0017025">
    <property type="term" value="F:TBP-class protein binding"/>
    <property type="evidence" value="ECO:0007669"/>
    <property type="project" value="InterPro"/>
</dbReference>
<dbReference type="GO" id="GO:0016251">
    <property type="term" value="F:RNA polymerase II general transcription initiation factor activity"/>
    <property type="evidence" value="ECO:0007669"/>
    <property type="project" value="InterPro"/>
</dbReference>
<dbReference type="InterPro" id="IPR001487">
    <property type="entry name" value="Bromodomain"/>
</dbReference>